<proteinExistence type="predicted"/>
<evidence type="ECO:0000313" key="2">
    <source>
        <dbReference type="EMBL" id="RDB67015.1"/>
    </source>
</evidence>
<reference evidence="2 3" key="1">
    <citation type="journal article" date="2018" name="Elife">
        <title>Discovery and characterization of a prevalent human gut bacterial enzyme sufficient for the inactivation of a family of plant toxins.</title>
        <authorList>
            <person name="Koppel N."/>
            <person name="Bisanz J.E."/>
            <person name="Pandelia M.E."/>
            <person name="Turnbaugh P.J."/>
            <person name="Balskus E.P."/>
        </authorList>
    </citation>
    <scope>NUCLEOTIDE SEQUENCE [LARGE SCALE GENOMIC DNA]</scope>
    <source>
        <strain evidence="2 3">3C</strain>
    </source>
</reference>
<evidence type="ECO:0008006" key="4">
    <source>
        <dbReference type="Google" id="ProtNLM"/>
    </source>
</evidence>
<name>A0A369M936_9ACTN</name>
<evidence type="ECO:0000256" key="1">
    <source>
        <dbReference type="SAM" id="MobiDB-lite"/>
    </source>
</evidence>
<dbReference type="RefSeq" id="WP_114568099.1">
    <property type="nucleotide sequence ID" value="NZ_CABMMS010000001.1"/>
</dbReference>
<dbReference type="OrthoDB" id="3210612at2"/>
<feature type="region of interest" description="Disordered" evidence="1">
    <location>
        <begin position="281"/>
        <end position="309"/>
    </location>
</feature>
<dbReference type="GeneID" id="78358255"/>
<organism evidence="2 3">
    <name type="scientific">Gordonibacter pamelaeae</name>
    <dbReference type="NCBI Taxonomy" id="471189"/>
    <lineage>
        <taxon>Bacteria</taxon>
        <taxon>Bacillati</taxon>
        <taxon>Actinomycetota</taxon>
        <taxon>Coriobacteriia</taxon>
        <taxon>Eggerthellales</taxon>
        <taxon>Eggerthellaceae</taxon>
        <taxon>Gordonibacter</taxon>
    </lineage>
</organism>
<dbReference type="EMBL" id="PPTS01000001">
    <property type="protein sequence ID" value="RDB67015.1"/>
    <property type="molecule type" value="Genomic_DNA"/>
</dbReference>
<protein>
    <recommendedName>
        <fullName evidence="4">Polyprenyl synthetase</fullName>
    </recommendedName>
</protein>
<gene>
    <name evidence="2" type="ORF">C1877_00790</name>
</gene>
<dbReference type="InterPro" id="IPR043740">
    <property type="entry name" value="DUF5685"/>
</dbReference>
<comment type="caution">
    <text evidence="2">The sequence shown here is derived from an EMBL/GenBank/DDBJ whole genome shotgun (WGS) entry which is preliminary data.</text>
</comment>
<keyword evidence="3" id="KW-1185">Reference proteome</keyword>
<feature type="compositionally biased region" description="Basic and acidic residues" evidence="1">
    <location>
        <begin position="295"/>
        <end position="309"/>
    </location>
</feature>
<dbReference type="Pfam" id="PF18937">
    <property type="entry name" value="DUF5685"/>
    <property type="match status" value="1"/>
</dbReference>
<accession>A0A369M936</accession>
<dbReference type="AlphaFoldDB" id="A0A369M936"/>
<sequence>MFGYVMPRMEDLTQEERERYHAAYCGVCRALGERFGQRCRVALTYDMTFLALLLGSLYEPEERQGSKRCAPHPVRPHAYLGSECVDYAADMTVALVYHKCLDDWRDDRSGWARTYAFLLEKAYREVGARHPKACAAIEEGLADIGRLEETAAAAVSSGNTTAAPPPDAAANRFGALLGEVFAWRDDFWAAGLRSLGAKLGKLVYVMDAALDREDDRASGSYNPLVALDAQPQDVREDLELLAADAAAAFEKLPLERDVRVLRSVLYAGVWQKYYAKEAKEAKKAKKAGQPGQAKEPTHVQEEHQEAYRG</sequence>
<evidence type="ECO:0000313" key="3">
    <source>
        <dbReference type="Proteomes" id="UP000254000"/>
    </source>
</evidence>
<dbReference type="Proteomes" id="UP000254000">
    <property type="component" value="Unassembled WGS sequence"/>
</dbReference>